<dbReference type="RefSeq" id="WP_237048822.1">
    <property type="nucleotide sequence ID" value="NZ_CALYNE010000080.1"/>
</dbReference>
<accession>A0A1D7ZYT5</accession>
<dbReference type="PANTHER" id="PTHR46889">
    <property type="entry name" value="TRANSPOSASE INSF FOR INSERTION SEQUENCE IS3B-RELATED"/>
    <property type="match status" value="1"/>
</dbReference>
<dbReference type="EMBL" id="CP017151">
    <property type="protein sequence ID" value="AOR75023.1"/>
    <property type="molecule type" value="Genomic_DNA"/>
</dbReference>
<comment type="function">
    <text evidence="1">Involved in the transposition of the insertion sequence.</text>
</comment>
<feature type="domain" description="Integrase catalytic" evidence="2">
    <location>
        <begin position="128"/>
        <end position="291"/>
    </location>
</feature>
<dbReference type="InterPro" id="IPR012337">
    <property type="entry name" value="RNaseH-like_sf"/>
</dbReference>
<proteinExistence type="predicted"/>
<dbReference type="InterPro" id="IPR048020">
    <property type="entry name" value="Transpos_IS3"/>
</dbReference>
<protein>
    <submittedName>
        <fullName evidence="4">Transposase</fullName>
    </submittedName>
</protein>
<dbReference type="Pfam" id="PF13276">
    <property type="entry name" value="HTH_21"/>
    <property type="match status" value="1"/>
</dbReference>
<gene>
    <name evidence="3" type="ORF">LACFE_CDS0036</name>
    <name evidence="4" type="ORF">LACFE_CDS1575</name>
</gene>
<reference evidence="4 5" key="1">
    <citation type="submission" date="2016-09" db="EMBL/GenBank/DDBJ databases">
        <title>Genome Sequence of the Lactobacillus fermentum strain NCC2970 (CNCM I-5068).</title>
        <authorList>
            <person name="Barretto C."/>
            <person name="Ngom-Bru C."/>
            <person name="Genevaz A."/>
            <person name="Fournier C."/>
            <person name="Moine D."/>
            <person name="Kassam M."/>
            <person name="Iltis A."/>
            <person name="Sagory-Zalkind P."/>
            <person name="Faucherand G."/>
            <person name="Descombes P."/>
            <person name="Duboux S."/>
        </authorList>
    </citation>
    <scope>NUCLEOTIDE SEQUENCE [LARGE SCALE GENOMIC DNA]</scope>
    <source>
        <strain evidence="4 5">NCC2970</strain>
    </source>
</reference>
<dbReference type="Proteomes" id="UP000094714">
    <property type="component" value="Chromosome"/>
</dbReference>
<organism evidence="4 5">
    <name type="scientific">Limosilactobacillus fermentum</name>
    <name type="common">Lactobacillus fermentum</name>
    <dbReference type="NCBI Taxonomy" id="1613"/>
    <lineage>
        <taxon>Bacteria</taxon>
        <taxon>Bacillati</taxon>
        <taxon>Bacillota</taxon>
        <taxon>Bacilli</taxon>
        <taxon>Lactobacillales</taxon>
        <taxon>Lactobacillaceae</taxon>
        <taxon>Limosilactobacillus</taxon>
    </lineage>
</organism>
<dbReference type="PATRIC" id="fig|1613.112.peg.1647"/>
<dbReference type="PANTHER" id="PTHR46889:SF5">
    <property type="entry name" value="INTEGRASE PROTEIN"/>
    <property type="match status" value="1"/>
</dbReference>
<name>A0A1D7ZYT5_LIMFE</name>
<evidence type="ECO:0000313" key="5">
    <source>
        <dbReference type="Proteomes" id="UP000094714"/>
    </source>
</evidence>
<sequence length="291" mass="33968">MNETAGSVSELTKIAKVSRKSYYQWLKRQPTQREIENKAILEAIYQIEKRHQNCAGYKKVTAILNNENRKNQEIPEYTFSFDFRINIKRVRRIMRKHGIKADVRQKKRSRKKEQQQYQEDNLLERKFIQIAPNLVWVSDTTELTYGRNNKVRLHVVLDLYGRYVLSYHISPTETAEAAIEAFKRAAKQAGTFAPLIHTDRGAAYTSKDFNNYLTSNNSKHSLSAPGTPADNAVIEHYWGDFKYIWMTHHPHPQTLTELKDLVKQGVEYFNTVEISSKRNNLTAEDFRNEAV</sequence>
<dbReference type="Pfam" id="PF00665">
    <property type="entry name" value="rve"/>
    <property type="match status" value="1"/>
</dbReference>
<evidence type="ECO:0000259" key="2">
    <source>
        <dbReference type="PROSITE" id="PS50994"/>
    </source>
</evidence>
<dbReference type="AlphaFoldDB" id="A0A1D7ZYT5"/>
<evidence type="ECO:0000313" key="3">
    <source>
        <dbReference type="EMBL" id="AOR73519.1"/>
    </source>
</evidence>
<dbReference type="GO" id="GO:0003676">
    <property type="term" value="F:nucleic acid binding"/>
    <property type="evidence" value="ECO:0007669"/>
    <property type="project" value="InterPro"/>
</dbReference>
<dbReference type="EMBL" id="CP017151">
    <property type="protein sequence ID" value="AOR73519.1"/>
    <property type="molecule type" value="Genomic_DNA"/>
</dbReference>
<dbReference type="InterPro" id="IPR036397">
    <property type="entry name" value="RNaseH_sf"/>
</dbReference>
<dbReference type="InterPro" id="IPR025948">
    <property type="entry name" value="HTH-like_dom"/>
</dbReference>
<dbReference type="Gene3D" id="3.30.420.10">
    <property type="entry name" value="Ribonuclease H-like superfamily/Ribonuclease H"/>
    <property type="match status" value="1"/>
</dbReference>
<dbReference type="PROSITE" id="PS50994">
    <property type="entry name" value="INTEGRASE"/>
    <property type="match status" value="1"/>
</dbReference>
<dbReference type="InterPro" id="IPR001584">
    <property type="entry name" value="Integrase_cat-core"/>
</dbReference>
<dbReference type="NCBIfam" id="NF033516">
    <property type="entry name" value="transpos_IS3"/>
    <property type="match status" value="1"/>
</dbReference>
<dbReference type="InterPro" id="IPR050900">
    <property type="entry name" value="Transposase_IS3/IS150/IS904"/>
</dbReference>
<dbReference type="GO" id="GO:0015074">
    <property type="term" value="P:DNA integration"/>
    <property type="evidence" value="ECO:0007669"/>
    <property type="project" value="InterPro"/>
</dbReference>
<evidence type="ECO:0000256" key="1">
    <source>
        <dbReference type="ARBA" id="ARBA00002286"/>
    </source>
</evidence>
<dbReference type="SUPFAM" id="SSF53098">
    <property type="entry name" value="Ribonuclease H-like"/>
    <property type="match status" value="1"/>
</dbReference>
<evidence type="ECO:0000313" key="4">
    <source>
        <dbReference type="EMBL" id="AOR75023.1"/>
    </source>
</evidence>